<feature type="region of interest" description="Disordered" evidence="1">
    <location>
        <begin position="36"/>
        <end position="55"/>
    </location>
</feature>
<dbReference type="AlphaFoldDB" id="A0AAE1BFA3"/>
<dbReference type="EMBL" id="JAWQEG010008947">
    <property type="protein sequence ID" value="KAK3849408.1"/>
    <property type="molecule type" value="Genomic_DNA"/>
</dbReference>
<organism evidence="2 3">
    <name type="scientific">Petrolisthes cinctipes</name>
    <name type="common">Flat porcelain crab</name>
    <dbReference type="NCBI Taxonomy" id="88211"/>
    <lineage>
        <taxon>Eukaryota</taxon>
        <taxon>Metazoa</taxon>
        <taxon>Ecdysozoa</taxon>
        <taxon>Arthropoda</taxon>
        <taxon>Crustacea</taxon>
        <taxon>Multicrustacea</taxon>
        <taxon>Malacostraca</taxon>
        <taxon>Eumalacostraca</taxon>
        <taxon>Eucarida</taxon>
        <taxon>Decapoda</taxon>
        <taxon>Pleocyemata</taxon>
        <taxon>Anomura</taxon>
        <taxon>Galatheoidea</taxon>
        <taxon>Porcellanidae</taxon>
        <taxon>Petrolisthes</taxon>
    </lineage>
</organism>
<gene>
    <name evidence="2" type="ORF">Pcinc_043839</name>
</gene>
<name>A0AAE1BFA3_PETCI</name>
<evidence type="ECO:0000313" key="3">
    <source>
        <dbReference type="Proteomes" id="UP001286313"/>
    </source>
</evidence>
<feature type="region of interest" description="Disordered" evidence="1">
    <location>
        <begin position="82"/>
        <end position="115"/>
    </location>
</feature>
<feature type="compositionally biased region" description="Low complexity" evidence="1">
    <location>
        <begin position="45"/>
        <end position="55"/>
    </location>
</feature>
<protein>
    <submittedName>
        <fullName evidence="2">Uncharacterized protein</fullName>
    </submittedName>
</protein>
<accession>A0AAE1BFA3</accession>
<keyword evidence="3" id="KW-1185">Reference proteome</keyword>
<proteinExistence type="predicted"/>
<evidence type="ECO:0000313" key="2">
    <source>
        <dbReference type="EMBL" id="KAK3849408.1"/>
    </source>
</evidence>
<feature type="compositionally biased region" description="Gly residues" evidence="1">
    <location>
        <begin position="83"/>
        <end position="115"/>
    </location>
</feature>
<sequence length="115" mass="10985">MVKVVLVFTITGEYIQVGPTGWSSSPVQSSARTRIDSQPACLTRPPASQSLSLSPPAGLQACSCVVDKAGDRVVLLIASGGVRDSGGGGVGDSGGSVGVNGVGGGGVGGGDGGGD</sequence>
<comment type="caution">
    <text evidence="2">The sequence shown here is derived from an EMBL/GenBank/DDBJ whole genome shotgun (WGS) entry which is preliminary data.</text>
</comment>
<evidence type="ECO:0000256" key="1">
    <source>
        <dbReference type="SAM" id="MobiDB-lite"/>
    </source>
</evidence>
<reference evidence="2" key="1">
    <citation type="submission" date="2023-10" db="EMBL/GenBank/DDBJ databases">
        <title>Genome assemblies of two species of porcelain crab, Petrolisthes cinctipes and Petrolisthes manimaculis (Anomura: Porcellanidae).</title>
        <authorList>
            <person name="Angst P."/>
        </authorList>
    </citation>
    <scope>NUCLEOTIDE SEQUENCE</scope>
    <source>
        <strain evidence="2">PB745_01</strain>
        <tissue evidence="2">Gill</tissue>
    </source>
</reference>
<dbReference type="Proteomes" id="UP001286313">
    <property type="component" value="Unassembled WGS sequence"/>
</dbReference>